<organism evidence="3 4">
    <name type="scientific">Elysia marginata</name>
    <dbReference type="NCBI Taxonomy" id="1093978"/>
    <lineage>
        <taxon>Eukaryota</taxon>
        <taxon>Metazoa</taxon>
        <taxon>Spiralia</taxon>
        <taxon>Lophotrochozoa</taxon>
        <taxon>Mollusca</taxon>
        <taxon>Gastropoda</taxon>
        <taxon>Heterobranchia</taxon>
        <taxon>Euthyneura</taxon>
        <taxon>Panpulmonata</taxon>
        <taxon>Sacoglossa</taxon>
        <taxon>Placobranchoidea</taxon>
        <taxon>Plakobranchidae</taxon>
        <taxon>Elysia</taxon>
    </lineage>
</organism>
<dbReference type="GO" id="GO:0005737">
    <property type="term" value="C:cytoplasm"/>
    <property type="evidence" value="ECO:0007669"/>
    <property type="project" value="UniProtKB-SubCell"/>
</dbReference>
<dbReference type="InterPro" id="IPR035892">
    <property type="entry name" value="C2_domain_sf"/>
</dbReference>
<comment type="caution">
    <text evidence="3">The sequence shown here is derived from an EMBL/GenBank/DDBJ whole genome shotgun (WGS) entry which is preliminary data.</text>
</comment>
<dbReference type="AlphaFoldDB" id="A0AAV4IHX6"/>
<dbReference type="PROSITE" id="PS51650">
    <property type="entry name" value="C2_DOCK"/>
    <property type="match status" value="1"/>
</dbReference>
<evidence type="ECO:0000259" key="2">
    <source>
        <dbReference type="PROSITE" id="PS51650"/>
    </source>
</evidence>
<accession>A0AAV4IHX6</accession>
<feature type="domain" description="C2 DOCK-type" evidence="2">
    <location>
        <begin position="157"/>
        <end position="332"/>
    </location>
</feature>
<dbReference type="InterPro" id="IPR026791">
    <property type="entry name" value="DOCK"/>
</dbReference>
<dbReference type="Pfam" id="PF14429">
    <property type="entry name" value="DOCK-C2"/>
    <property type="match status" value="1"/>
</dbReference>
<dbReference type="InterPro" id="IPR027007">
    <property type="entry name" value="C2_DOCK-type_domain"/>
</dbReference>
<dbReference type="Pfam" id="PF23554">
    <property type="entry name" value="TPR_DOCK"/>
    <property type="match status" value="1"/>
</dbReference>
<dbReference type="Gene3D" id="2.60.40.150">
    <property type="entry name" value="C2 domain"/>
    <property type="match status" value="1"/>
</dbReference>
<dbReference type="PROSITE" id="PS51257">
    <property type="entry name" value="PROKAR_LIPOPROTEIN"/>
    <property type="match status" value="1"/>
</dbReference>
<dbReference type="GO" id="GO:0007264">
    <property type="term" value="P:small GTPase-mediated signal transduction"/>
    <property type="evidence" value="ECO:0007669"/>
    <property type="project" value="InterPro"/>
</dbReference>
<evidence type="ECO:0000313" key="3">
    <source>
        <dbReference type="EMBL" id="GFS09602.1"/>
    </source>
</evidence>
<dbReference type="PANTHER" id="PTHR45653">
    <property type="entry name" value="DEDICATOR OF CYTOKINESIS"/>
    <property type="match status" value="1"/>
</dbReference>
<comment type="similarity">
    <text evidence="1">Belongs to the DOCK family.</text>
</comment>
<protein>
    <submittedName>
        <fullName evidence="3">Dedicator of cytokinesis protein 3</fullName>
    </submittedName>
</protein>
<keyword evidence="4" id="KW-1185">Reference proteome</keyword>
<evidence type="ECO:0000313" key="4">
    <source>
        <dbReference type="Proteomes" id="UP000762676"/>
    </source>
</evidence>
<dbReference type="EMBL" id="BMAT01009605">
    <property type="protein sequence ID" value="GFS09602.1"/>
    <property type="molecule type" value="Genomic_DNA"/>
</dbReference>
<dbReference type="PANTHER" id="PTHR45653:SF12">
    <property type="entry name" value="SPONGE, ISOFORM E"/>
    <property type="match status" value="1"/>
</dbReference>
<gene>
    <name evidence="3" type="ORF">ElyMa_004786500</name>
</gene>
<dbReference type="GO" id="GO:0005886">
    <property type="term" value="C:plasma membrane"/>
    <property type="evidence" value="ECO:0007669"/>
    <property type="project" value="TreeGrafter"/>
</dbReference>
<name>A0AAV4IHX6_9GAST</name>
<reference evidence="3 4" key="1">
    <citation type="journal article" date="2021" name="Elife">
        <title>Chloroplast acquisition without the gene transfer in kleptoplastic sea slugs, Plakobranchus ocellatus.</title>
        <authorList>
            <person name="Maeda T."/>
            <person name="Takahashi S."/>
            <person name="Yoshida T."/>
            <person name="Shimamura S."/>
            <person name="Takaki Y."/>
            <person name="Nagai Y."/>
            <person name="Toyoda A."/>
            <person name="Suzuki Y."/>
            <person name="Arimoto A."/>
            <person name="Ishii H."/>
            <person name="Satoh N."/>
            <person name="Nishiyama T."/>
            <person name="Hasebe M."/>
            <person name="Maruyama T."/>
            <person name="Minagawa J."/>
            <person name="Obokata J."/>
            <person name="Shigenobu S."/>
        </authorList>
    </citation>
    <scope>NUCLEOTIDE SEQUENCE [LARGE SCALE GENOMIC DNA]</scope>
</reference>
<sequence>MVKVKAHEEQREIIHHLVISLLSFACSVGDNSEVHFHLYDSSEGKMLSERAVMFFNASGIRASTDKNNNVLFTDLSSEDLKKEIYLVVQIFRKGRLTPEGSFKKVATFQYRRPWGVSVLNLRDMFQIKPENELEYFLRVQMVDSDGFYNMHENLIKRQTQLIGKNTVADKQNLQGLTLSVKILDGDIRTVKECILGANGEPMSTNFLSYVLYHNNSPKWNETIRLSIPNEKFNTSHIRLEISHCSNRDRAEKKLYGFAFLSVTLNNTVVTRFDGKYDLCIYRVEDNAKIKNYLSFPSERDDFNDPKKMPHIPENLPFQHSNKEFITVETFLVSSKFTQKAELINIFQWSSTPERVIPQNLENLCNLRGQELVRYMNSLLEALFGMLNSKNGERVPYTMNIFHALVHLFYLVQQEVFEKFSVVLEDYLENIFSSPVAYRELLYCLQKQGEKIYTCTDFEEKASKNMFKVLVDIFKFAVRSCILALRWLILNIPNDHNQALRPPLVDAPSTCTSVSGLHVEIMIHQLLRRCQHLKTTTYQTSILARFFAIDMQNLSPLCTPYQSLSLVDPQVKDARGMLLPMVIGHLKRNMYYKRHLALTANTLGDLLSCIFTVKQTADVTEEVAKIIQGLFDRVVRTLLVIDDDQRAEAGSLLVSSLTEMLRLMDESHYKKLMNVYPKPKPLRRRLSLAAGLQSAAACKDFLLRVVLVFQDLINKNDFPPDWTTMRMITNNVMLTAIQYIADDLTGNFNGDDFDKEVRTGMLGVPLV</sequence>
<evidence type="ECO:0000256" key="1">
    <source>
        <dbReference type="PROSITE-ProRule" id="PRU00983"/>
    </source>
</evidence>
<dbReference type="GO" id="GO:0031267">
    <property type="term" value="F:small GTPase binding"/>
    <property type="evidence" value="ECO:0007669"/>
    <property type="project" value="TreeGrafter"/>
</dbReference>
<dbReference type="Proteomes" id="UP000762676">
    <property type="component" value="Unassembled WGS sequence"/>
</dbReference>
<proteinExistence type="inferred from homology"/>
<dbReference type="GO" id="GO:0005085">
    <property type="term" value="F:guanyl-nucleotide exchange factor activity"/>
    <property type="evidence" value="ECO:0007669"/>
    <property type="project" value="InterPro"/>
</dbReference>
<dbReference type="InterPro" id="IPR056372">
    <property type="entry name" value="TPR_DOCK"/>
</dbReference>